<dbReference type="PROSITE" id="PS51257">
    <property type="entry name" value="PROKAR_LIPOPROTEIN"/>
    <property type="match status" value="1"/>
</dbReference>
<dbReference type="Proteomes" id="UP000538147">
    <property type="component" value="Unassembled WGS sequence"/>
</dbReference>
<sequence length="252" mass="26652">MRISAFSVAVVALVLAGCGDDKAAAPGAAGDATAGATSGAAVVPPPAGSNWTEVTAMTPEGGFRMGNPDAKVKLVEFASLTCPHCKDFHEAASETIKNRYVASGEVSYEFRNFVLNGPDYAASLLARCQGPQAFFGLLGAFFNDQANWLEPFTKLTPEQQAALSALPQEQQMAGLAAAGELDGYVRTRGIPKAKFDQCLADEAAIKTLADLRTQATDKYKLTGTPGFVINEQTQEGVFDWKTLEPKLQAALQ</sequence>
<protein>
    <submittedName>
        <fullName evidence="3">Protein-disulfide isomerase</fullName>
    </submittedName>
</protein>
<keyword evidence="4" id="KW-1185">Reference proteome</keyword>
<comment type="caution">
    <text evidence="3">The sequence shown here is derived from an EMBL/GenBank/DDBJ whole genome shotgun (WGS) entry which is preliminary data.</text>
</comment>
<feature type="signal peptide" evidence="1">
    <location>
        <begin position="1"/>
        <end position="23"/>
    </location>
</feature>
<dbReference type="EMBL" id="JACIIV010000012">
    <property type="protein sequence ID" value="MBB6227712.1"/>
    <property type="molecule type" value="Genomic_DNA"/>
</dbReference>
<dbReference type="SUPFAM" id="SSF52833">
    <property type="entry name" value="Thioredoxin-like"/>
    <property type="match status" value="1"/>
</dbReference>
<organism evidence="3 4">
    <name type="scientific">Polymorphobacter multimanifer</name>
    <dbReference type="NCBI Taxonomy" id="1070431"/>
    <lineage>
        <taxon>Bacteria</taxon>
        <taxon>Pseudomonadati</taxon>
        <taxon>Pseudomonadota</taxon>
        <taxon>Alphaproteobacteria</taxon>
        <taxon>Sphingomonadales</taxon>
        <taxon>Sphingosinicellaceae</taxon>
        <taxon>Polymorphobacter</taxon>
    </lineage>
</organism>
<evidence type="ECO:0000256" key="1">
    <source>
        <dbReference type="SAM" id="SignalP"/>
    </source>
</evidence>
<name>A0A841LEY1_9SPHN</name>
<evidence type="ECO:0000313" key="3">
    <source>
        <dbReference type="EMBL" id="MBB6227712.1"/>
    </source>
</evidence>
<dbReference type="InterPro" id="IPR012336">
    <property type="entry name" value="Thioredoxin-like_fold"/>
</dbReference>
<dbReference type="Gene3D" id="1.10.40.110">
    <property type="match status" value="1"/>
</dbReference>
<gene>
    <name evidence="3" type="ORF">FHS79_001891</name>
</gene>
<dbReference type="AlphaFoldDB" id="A0A841LEY1"/>
<dbReference type="Pfam" id="PF13462">
    <property type="entry name" value="Thioredoxin_4"/>
    <property type="match status" value="1"/>
</dbReference>
<dbReference type="GO" id="GO:0016853">
    <property type="term" value="F:isomerase activity"/>
    <property type="evidence" value="ECO:0007669"/>
    <property type="project" value="UniProtKB-KW"/>
</dbReference>
<reference evidence="3 4" key="1">
    <citation type="submission" date="2020-08" db="EMBL/GenBank/DDBJ databases">
        <title>Genomic Encyclopedia of Type Strains, Phase IV (KMG-IV): sequencing the most valuable type-strain genomes for metagenomic binning, comparative biology and taxonomic classification.</title>
        <authorList>
            <person name="Goeker M."/>
        </authorList>
    </citation>
    <scope>NUCLEOTIDE SEQUENCE [LARGE SCALE GENOMIC DNA]</scope>
    <source>
        <strain evidence="3 4">DSM 102189</strain>
    </source>
</reference>
<feature type="chain" id="PRO_5032682897" evidence="1">
    <location>
        <begin position="24"/>
        <end position="252"/>
    </location>
</feature>
<dbReference type="InterPro" id="IPR036249">
    <property type="entry name" value="Thioredoxin-like_sf"/>
</dbReference>
<evidence type="ECO:0000259" key="2">
    <source>
        <dbReference type="Pfam" id="PF13462"/>
    </source>
</evidence>
<accession>A0A841LEY1</accession>
<proteinExistence type="predicted"/>
<keyword evidence="3" id="KW-0413">Isomerase</keyword>
<dbReference type="RefSeq" id="WP_184198799.1">
    <property type="nucleotide sequence ID" value="NZ_JACIIV010000012.1"/>
</dbReference>
<feature type="domain" description="Thioredoxin-like fold" evidence="2">
    <location>
        <begin position="61"/>
        <end position="244"/>
    </location>
</feature>
<dbReference type="Gene3D" id="3.40.30.10">
    <property type="entry name" value="Glutaredoxin"/>
    <property type="match status" value="1"/>
</dbReference>
<evidence type="ECO:0000313" key="4">
    <source>
        <dbReference type="Proteomes" id="UP000538147"/>
    </source>
</evidence>
<keyword evidence="1" id="KW-0732">Signal</keyword>